<dbReference type="InterPro" id="IPR017734">
    <property type="entry name" value="T6SS_SciN"/>
</dbReference>
<dbReference type="InterPro" id="IPR038706">
    <property type="entry name" value="Type_VI_SciN-like_sf"/>
</dbReference>
<dbReference type="EMBL" id="JABFDB010000012">
    <property type="protein sequence ID" value="NYZ21605.1"/>
    <property type="molecule type" value="Genomic_DNA"/>
</dbReference>
<proteinExistence type="predicted"/>
<dbReference type="Gene3D" id="2.60.40.4150">
    <property type="entry name" value="Type VI secretion system, lipoprotein SciN"/>
    <property type="match status" value="1"/>
</dbReference>
<dbReference type="Pfam" id="PF12790">
    <property type="entry name" value="T6SS-SciN"/>
    <property type="match status" value="1"/>
</dbReference>
<comment type="caution">
    <text evidence="1">The sequence shown here is derived from an EMBL/GenBank/DDBJ whole genome shotgun (WGS) entry which is preliminary data.</text>
</comment>
<dbReference type="NCBIfam" id="TIGR03352">
    <property type="entry name" value="VI_chp_3"/>
    <property type="match status" value="1"/>
</dbReference>
<name>A0ABX2TFZ7_9PROT</name>
<dbReference type="RefSeq" id="WP_180283377.1">
    <property type="nucleotide sequence ID" value="NZ_JABFDB010000012.1"/>
</dbReference>
<gene>
    <name evidence="1" type="primary">tssJ</name>
    <name evidence="1" type="ORF">HND93_17980</name>
</gene>
<dbReference type="PANTHER" id="PTHR37625">
    <property type="entry name" value="OUTER MEMBRANE LIPOPROTEIN-RELATED"/>
    <property type="match status" value="1"/>
</dbReference>
<evidence type="ECO:0000313" key="2">
    <source>
        <dbReference type="Proteomes" id="UP000584642"/>
    </source>
</evidence>
<sequence>MSMGIEAGTATIARRAVLGRAVLGVLLAAGLAPVLAGCGSDPEPPPPKTLAEVNVMAAPTLNPDINGRPSPVVVRFHQLVTTDLFNNADFFQLFEQDQAALGPTSVGKQDAVVQPGQIETVKVAIKSDVTALGVVVAFRNFEKAIWRAVVPVEQDKINVLQLQILSQNVQMKVERTYTQETTERPILRCRPVAGPCLTAALPAGDGRS</sequence>
<keyword evidence="1" id="KW-0449">Lipoprotein</keyword>
<organism evidence="1 2">
    <name type="scientific">Azospirillum oleiclasticum</name>
    <dbReference type="NCBI Taxonomy" id="2735135"/>
    <lineage>
        <taxon>Bacteria</taxon>
        <taxon>Pseudomonadati</taxon>
        <taxon>Pseudomonadota</taxon>
        <taxon>Alphaproteobacteria</taxon>
        <taxon>Rhodospirillales</taxon>
        <taxon>Azospirillaceae</taxon>
        <taxon>Azospirillum</taxon>
    </lineage>
</organism>
<accession>A0ABX2TFZ7</accession>
<evidence type="ECO:0000313" key="1">
    <source>
        <dbReference type="EMBL" id="NYZ21605.1"/>
    </source>
</evidence>
<dbReference type="Proteomes" id="UP000584642">
    <property type="component" value="Unassembled WGS sequence"/>
</dbReference>
<keyword evidence="2" id="KW-1185">Reference proteome</keyword>
<protein>
    <submittedName>
        <fullName evidence="1">Type VI secretion system lipoprotein TssJ</fullName>
    </submittedName>
</protein>
<reference evidence="1 2" key="1">
    <citation type="submission" date="2020-05" db="EMBL/GenBank/DDBJ databases">
        <title>Azospirillum oleiclasticum sp. nov, a nitrogen-fixing and heavy crude oil-emulsifying bacterium isolated from the crude oil of Yumen Oilfield.</title>
        <authorList>
            <person name="Wu D."/>
            <person name="Cai M."/>
            <person name="Zhang X."/>
        </authorList>
    </citation>
    <scope>NUCLEOTIDE SEQUENCE [LARGE SCALE GENOMIC DNA]</scope>
    <source>
        <strain evidence="1 2">ROY-1-1-2</strain>
    </source>
</reference>
<dbReference type="PANTHER" id="PTHR37625:SF4">
    <property type="entry name" value="OUTER MEMBRANE LIPOPROTEIN"/>
    <property type="match status" value="1"/>
</dbReference>